<evidence type="ECO:0000256" key="6">
    <source>
        <dbReference type="ARBA" id="ARBA00022801"/>
    </source>
</evidence>
<evidence type="ECO:0000256" key="8">
    <source>
        <dbReference type="RuleBase" id="RU364057"/>
    </source>
</evidence>
<keyword evidence="8" id="KW-0999">Mitochondrion inner membrane</keyword>
<keyword evidence="8" id="KW-0472">Membrane</keyword>
<organism evidence="9 10">
    <name type="scientific">Clathrus columnatus</name>
    <dbReference type="NCBI Taxonomy" id="1419009"/>
    <lineage>
        <taxon>Eukaryota</taxon>
        <taxon>Fungi</taxon>
        <taxon>Dikarya</taxon>
        <taxon>Basidiomycota</taxon>
        <taxon>Agaricomycotina</taxon>
        <taxon>Agaricomycetes</taxon>
        <taxon>Phallomycetidae</taxon>
        <taxon>Phallales</taxon>
        <taxon>Clathraceae</taxon>
        <taxon>Clathrus</taxon>
    </lineage>
</organism>
<keyword evidence="6 8" id="KW-0378">Hydrolase</keyword>
<dbReference type="Pfam" id="PF09768">
    <property type="entry name" value="Peptidase_M76"/>
    <property type="match status" value="1"/>
</dbReference>
<comment type="function">
    <text evidence="8">Has a dual role in the assembly of mitochondrial ATPase.</text>
</comment>
<protein>
    <recommendedName>
        <fullName evidence="3 8">Mitochondrial inner membrane protease ATP23</fullName>
        <ecNumber evidence="8">3.4.24.-</ecNumber>
    </recommendedName>
</protein>
<name>A0AAV5ABA8_9AGAM</name>
<dbReference type="GO" id="GO:0005743">
    <property type="term" value="C:mitochondrial inner membrane"/>
    <property type="evidence" value="ECO:0007669"/>
    <property type="project" value="UniProtKB-SubCell"/>
</dbReference>
<dbReference type="PANTHER" id="PTHR21711">
    <property type="entry name" value="MITOCHONDRIAL INNER MEMBRANE PROTEASE"/>
    <property type="match status" value="1"/>
</dbReference>
<dbReference type="AlphaFoldDB" id="A0AAV5ABA8"/>
<evidence type="ECO:0000256" key="4">
    <source>
        <dbReference type="ARBA" id="ARBA00022670"/>
    </source>
</evidence>
<keyword evidence="4 8" id="KW-0645">Protease</keyword>
<proteinExistence type="inferred from homology"/>
<dbReference type="GO" id="GO:0033615">
    <property type="term" value="P:mitochondrial proton-transporting ATP synthase complex assembly"/>
    <property type="evidence" value="ECO:0007669"/>
    <property type="project" value="TreeGrafter"/>
</dbReference>
<comment type="similarity">
    <text evidence="2 8">Belongs to the peptidase M76 family.</text>
</comment>
<evidence type="ECO:0000256" key="7">
    <source>
        <dbReference type="ARBA" id="ARBA00023049"/>
    </source>
</evidence>
<accession>A0AAV5ABA8</accession>
<evidence type="ECO:0000256" key="2">
    <source>
        <dbReference type="ARBA" id="ARBA00009915"/>
    </source>
</evidence>
<reference evidence="9" key="1">
    <citation type="submission" date="2021-10" db="EMBL/GenBank/DDBJ databases">
        <title>De novo Genome Assembly of Clathrus columnatus (Basidiomycota, Fungi) Using Illumina and Nanopore Sequence Data.</title>
        <authorList>
            <person name="Ogiso-Tanaka E."/>
            <person name="Itagaki H."/>
            <person name="Hosoya T."/>
            <person name="Hosaka K."/>
        </authorList>
    </citation>
    <scope>NUCLEOTIDE SEQUENCE</scope>
    <source>
        <strain evidence="9">MO-923</strain>
    </source>
</reference>
<evidence type="ECO:0000313" key="10">
    <source>
        <dbReference type="Proteomes" id="UP001050691"/>
    </source>
</evidence>
<sequence>MSSNGSPLSSSAPSSSADDPLFEKWRKNLSWITGLGLSEEEKQIRQKERQERIEPLLLKKCNKVKDSLMTTSPSIVFMLRHLRLSGCLVEPEHIQCVPCGNTTAGGFSPELGGILVCSQGFSNRKHMENTIVHELLHMYDHCKFKVDWGNLRHHACSEVCVRRRAILSVAQNPNCPDRQAAETAVNEVWESCFNDTRPFDEMK</sequence>
<dbReference type="GO" id="GO:0004222">
    <property type="term" value="F:metalloendopeptidase activity"/>
    <property type="evidence" value="ECO:0007669"/>
    <property type="project" value="InterPro"/>
</dbReference>
<dbReference type="GO" id="GO:0034982">
    <property type="term" value="P:mitochondrial protein processing"/>
    <property type="evidence" value="ECO:0007669"/>
    <property type="project" value="TreeGrafter"/>
</dbReference>
<keyword evidence="5 8" id="KW-0479">Metal-binding</keyword>
<dbReference type="EMBL" id="BPWL01000007">
    <property type="protein sequence ID" value="GJJ11926.1"/>
    <property type="molecule type" value="Genomic_DNA"/>
</dbReference>
<evidence type="ECO:0000256" key="3">
    <source>
        <dbReference type="ARBA" id="ARBA00014615"/>
    </source>
</evidence>
<dbReference type="Proteomes" id="UP001050691">
    <property type="component" value="Unassembled WGS sequence"/>
</dbReference>
<comment type="subcellular location">
    <subcellularLocation>
        <location evidence="1 8">Mitochondrion inner membrane</location>
        <topology evidence="1 8">Peripheral membrane protein</topology>
        <orientation evidence="1 8">Intermembrane side</orientation>
    </subcellularLocation>
</comment>
<evidence type="ECO:0000256" key="1">
    <source>
        <dbReference type="ARBA" id="ARBA00004137"/>
    </source>
</evidence>
<dbReference type="EC" id="3.4.24.-" evidence="8"/>
<dbReference type="PANTHER" id="PTHR21711:SF0">
    <property type="entry name" value="MITOCHONDRIAL INNER MEMBRANE PROTEASE ATP23 HOMOLOG"/>
    <property type="match status" value="1"/>
</dbReference>
<evidence type="ECO:0000256" key="5">
    <source>
        <dbReference type="ARBA" id="ARBA00022723"/>
    </source>
</evidence>
<evidence type="ECO:0000313" key="9">
    <source>
        <dbReference type="EMBL" id="GJJ11926.1"/>
    </source>
</evidence>
<dbReference type="GO" id="GO:0046872">
    <property type="term" value="F:metal ion binding"/>
    <property type="evidence" value="ECO:0007669"/>
    <property type="project" value="UniProtKB-KW"/>
</dbReference>
<comment type="caution">
    <text evidence="9">The sequence shown here is derived from an EMBL/GenBank/DDBJ whole genome shotgun (WGS) entry which is preliminary data.</text>
</comment>
<keyword evidence="7 8" id="KW-0482">Metalloprotease</keyword>
<gene>
    <name evidence="9" type="ORF">Clacol_006164</name>
</gene>
<keyword evidence="10" id="KW-1185">Reference proteome</keyword>
<keyword evidence="8" id="KW-0496">Mitochondrion</keyword>
<dbReference type="InterPro" id="IPR019165">
    <property type="entry name" value="Peptidase_M76_ATP23"/>
</dbReference>